<dbReference type="Proteomes" id="UP001212841">
    <property type="component" value="Unassembled WGS sequence"/>
</dbReference>
<dbReference type="PROSITE" id="PS51505">
    <property type="entry name" value="SCA7"/>
    <property type="match status" value="1"/>
</dbReference>
<dbReference type="AlphaFoldDB" id="A0AAD5WYI5"/>
<feature type="compositionally biased region" description="Basic and acidic residues" evidence="6">
    <location>
        <begin position="267"/>
        <end position="284"/>
    </location>
</feature>
<comment type="subcellular location">
    <subcellularLocation>
        <location evidence="5">Nucleus</location>
    </subcellularLocation>
    <subcellularLocation>
        <location evidence="5">Chromosome</location>
        <location evidence="5">Telomere</location>
    </subcellularLocation>
</comment>
<comment type="similarity">
    <text evidence="1 5">Belongs to the RAP1 family.</text>
</comment>
<feature type="region of interest" description="Disordered" evidence="6">
    <location>
        <begin position="592"/>
        <end position="707"/>
    </location>
</feature>
<feature type="compositionally biased region" description="Basic and acidic residues" evidence="6">
    <location>
        <begin position="474"/>
        <end position="483"/>
    </location>
</feature>
<feature type="compositionally biased region" description="Polar residues" evidence="6">
    <location>
        <begin position="629"/>
        <end position="656"/>
    </location>
</feature>
<evidence type="ECO:0000256" key="5">
    <source>
        <dbReference type="RuleBase" id="RU367107"/>
    </source>
</evidence>
<dbReference type="Gene3D" id="1.10.10.60">
    <property type="entry name" value="Homeodomain-like"/>
    <property type="match status" value="2"/>
</dbReference>
<evidence type="ECO:0000256" key="3">
    <source>
        <dbReference type="ARBA" id="ARBA00022895"/>
    </source>
</evidence>
<dbReference type="InterPro" id="IPR001357">
    <property type="entry name" value="BRCT_dom"/>
</dbReference>
<feature type="compositionally biased region" description="Pro residues" evidence="6">
    <location>
        <begin position="409"/>
        <end position="419"/>
    </location>
</feature>
<dbReference type="GO" id="GO:0042162">
    <property type="term" value="F:telomeric DNA binding"/>
    <property type="evidence" value="ECO:0007669"/>
    <property type="project" value="TreeGrafter"/>
</dbReference>
<gene>
    <name evidence="8" type="ORF">HK097_002228</name>
</gene>
<dbReference type="InterPro" id="IPR009057">
    <property type="entry name" value="Homeodomain-like_sf"/>
</dbReference>
<feature type="region of interest" description="Disordered" evidence="6">
    <location>
        <begin position="218"/>
        <end position="310"/>
    </location>
</feature>
<feature type="region of interest" description="Disordered" evidence="6">
    <location>
        <begin position="529"/>
        <end position="550"/>
    </location>
</feature>
<dbReference type="GO" id="GO:0070187">
    <property type="term" value="C:shelterin complex"/>
    <property type="evidence" value="ECO:0007669"/>
    <property type="project" value="TreeGrafter"/>
</dbReference>
<comment type="function">
    <text evidence="5">Involved in the regulation of telomere length, clustering and has a specific role in telomere position effect (TPE).</text>
</comment>
<name>A0AAD5WYI5_9FUNG</name>
<dbReference type="InterPro" id="IPR013243">
    <property type="entry name" value="SCA7_dom"/>
</dbReference>
<dbReference type="InterPro" id="IPR015010">
    <property type="entry name" value="TERF2IP_Myb"/>
</dbReference>
<dbReference type="CDD" id="cd11655">
    <property type="entry name" value="rap1_myb-like"/>
    <property type="match status" value="1"/>
</dbReference>
<feature type="compositionally biased region" description="Acidic residues" evidence="6">
    <location>
        <begin position="496"/>
        <end position="505"/>
    </location>
</feature>
<feature type="region of interest" description="Disordered" evidence="6">
    <location>
        <begin position="1"/>
        <end position="54"/>
    </location>
</feature>
<feature type="non-terminal residue" evidence="8">
    <location>
        <position position="818"/>
    </location>
</feature>
<dbReference type="PANTHER" id="PTHR16466">
    <property type="entry name" value="TELOMERE REPEAT-BINDING FACTOR 2-INTERACTING PROTEIN 1"/>
    <property type="match status" value="1"/>
</dbReference>
<proteinExistence type="inferred from homology"/>
<dbReference type="GO" id="GO:0031848">
    <property type="term" value="P:protection from non-homologous end joining at telomere"/>
    <property type="evidence" value="ECO:0007669"/>
    <property type="project" value="TreeGrafter"/>
</dbReference>
<dbReference type="PANTHER" id="PTHR16466:SF6">
    <property type="entry name" value="TELOMERIC REPEAT-BINDING FACTOR 2-INTERACTING PROTEIN 1"/>
    <property type="match status" value="1"/>
</dbReference>
<protein>
    <recommendedName>
        <fullName evidence="5">DNA-binding protein RAP1</fullName>
    </recommendedName>
</protein>
<evidence type="ECO:0000256" key="4">
    <source>
        <dbReference type="ARBA" id="ARBA00023242"/>
    </source>
</evidence>
<accession>A0AAD5WYI5</accession>
<dbReference type="SUPFAM" id="SSF46689">
    <property type="entry name" value="Homeodomain-like"/>
    <property type="match status" value="1"/>
</dbReference>
<feature type="compositionally biased region" description="Low complexity" evidence="6">
    <location>
        <begin position="382"/>
        <end position="393"/>
    </location>
</feature>
<feature type="compositionally biased region" description="Low complexity" evidence="6">
    <location>
        <begin position="245"/>
        <end position="259"/>
    </location>
</feature>
<evidence type="ECO:0000256" key="2">
    <source>
        <dbReference type="ARBA" id="ARBA00022454"/>
    </source>
</evidence>
<keyword evidence="3 5" id="KW-0779">Telomere</keyword>
<dbReference type="EMBL" id="JADGJD010001474">
    <property type="protein sequence ID" value="KAJ3041607.1"/>
    <property type="molecule type" value="Genomic_DNA"/>
</dbReference>
<sequence length="818" mass="91942">MSSSCMRPKEPEQIDSPRQYYRTEADFLPPHCYLPIRTPSPPDPVTGKRPDNRAPKKIFIDRDRTPLKFFITRGPRRAEFRELVERHGGEVVDIPQNAWMRLADPSEDVTKSGMYSTEYIRDCVLDSKLINNKDDYAMDTNKGPKGRKLGLRTPYSPADKQIIIECIKEHPEHVNGNSVWKEVGKKYPNHPWQSWRDHALKHIVPLYNLKKLQEQKAERDAVREAEREAASARLAAQFRPGPSNAAPAPATGTADPTEAQPDIASGSRDKGKQPAVVEEVRSEKEDEDAMETDEIEEPKRKAGLSGEASEDPSYLTKLFKSFTKDERMMITKYLQLDEVNPEDDSTYKNFGKLNRGHTWKQWRDFAKAYVLPALSARQRIQSSEPEAATSSSTREVSNLRGPTTRLRPEAPPPPSPGPTPRKRQRASSPEVEVTSSKRIKTAGGGMLLRSPERKVPRLMSGRTSYLEAEDDRELDEKLERLGKASEGAGKVAEASADMEVDEVGEKEDAQVEATNVRIIVEEVEEVEMDDKVGKQARQSPLRSESEEPLVQKTKLDLDKICGVLSAGQKRCDGPLCCKAHTISAKRFALHTQLSGGSSRTANETKNAIKQRKSLGAKPNSPRRSATPPAGTSTQRAASASPALQTTPRRSPRNQKSTTARQQAAQKPKRKQPTAQKQPQTLPDSKGIGKQPEQNPQPQQPQQPEESLPHEYARRISALVDKFTPRYTKPQITEALFMTSGHFGPAEKLLEGGMEASSLGEKGRKRVWMRWEDDILKRWVRDGRMGILDREMGLLREKKGGEEVERREEWLKEMEDLEA</sequence>
<evidence type="ECO:0000256" key="1">
    <source>
        <dbReference type="ARBA" id="ARBA00010467"/>
    </source>
</evidence>
<reference evidence="8" key="1">
    <citation type="submission" date="2020-05" db="EMBL/GenBank/DDBJ databases">
        <title>Phylogenomic resolution of chytrid fungi.</title>
        <authorList>
            <person name="Stajich J.E."/>
            <person name="Amses K."/>
            <person name="Simmons R."/>
            <person name="Seto K."/>
            <person name="Myers J."/>
            <person name="Bonds A."/>
            <person name="Quandt C.A."/>
            <person name="Barry K."/>
            <person name="Liu P."/>
            <person name="Grigoriev I."/>
            <person name="Longcore J.E."/>
            <person name="James T.Y."/>
        </authorList>
    </citation>
    <scope>NUCLEOTIDE SEQUENCE</scope>
    <source>
        <strain evidence="8">JEL0318</strain>
    </source>
</reference>
<feature type="compositionally biased region" description="Low complexity" evidence="6">
    <location>
        <begin position="690"/>
        <end position="705"/>
    </location>
</feature>
<feature type="compositionally biased region" description="Basic and acidic residues" evidence="6">
    <location>
        <begin position="218"/>
        <end position="230"/>
    </location>
</feature>
<dbReference type="Pfam" id="PF08313">
    <property type="entry name" value="SCA7"/>
    <property type="match status" value="1"/>
</dbReference>
<feature type="region of interest" description="Disordered" evidence="6">
    <location>
        <begin position="381"/>
        <end position="509"/>
    </location>
</feature>
<organism evidence="8 9">
    <name type="scientific">Rhizophlyctis rosea</name>
    <dbReference type="NCBI Taxonomy" id="64517"/>
    <lineage>
        <taxon>Eukaryota</taxon>
        <taxon>Fungi</taxon>
        <taxon>Fungi incertae sedis</taxon>
        <taxon>Chytridiomycota</taxon>
        <taxon>Chytridiomycota incertae sedis</taxon>
        <taxon>Chytridiomycetes</taxon>
        <taxon>Rhizophlyctidales</taxon>
        <taxon>Rhizophlyctidaceae</taxon>
        <taxon>Rhizophlyctis</taxon>
    </lineage>
</organism>
<feature type="compositionally biased region" description="Polar residues" evidence="6">
    <location>
        <begin position="592"/>
        <end position="607"/>
    </location>
</feature>
<comment type="subunit">
    <text evidence="5">Homodimer.</text>
</comment>
<dbReference type="Pfam" id="PF16589">
    <property type="entry name" value="BRCT_2"/>
    <property type="match status" value="1"/>
</dbReference>
<keyword evidence="4 5" id="KW-0539">Nucleus</keyword>
<keyword evidence="9" id="KW-1185">Reference proteome</keyword>
<keyword evidence="2 5" id="KW-0158">Chromosome</keyword>
<evidence type="ECO:0000313" key="9">
    <source>
        <dbReference type="Proteomes" id="UP001212841"/>
    </source>
</evidence>
<evidence type="ECO:0000256" key="6">
    <source>
        <dbReference type="SAM" id="MobiDB-lite"/>
    </source>
</evidence>
<dbReference type="InterPro" id="IPR039595">
    <property type="entry name" value="TE2IP/Rap1"/>
</dbReference>
<evidence type="ECO:0000313" key="8">
    <source>
        <dbReference type="EMBL" id="KAJ3041607.1"/>
    </source>
</evidence>
<comment type="caution">
    <text evidence="8">The sequence shown here is derived from an EMBL/GenBank/DDBJ whole genome shotgun (WGS) entry which is preliminary data.</text>
</comment>
<feature type="domain" description="SCA7" evidence="7">
    <location>
        <begin position="548"/>
        <end position="614"/>
    </location>
</feature>
<evidence type="ECO:0000259" key="7">
    <source>
        <dbReference type="PROSITE" id="PS51505"/>
    </source>
</evidence>
<dbReference type="GO" id="GO:0010833">
    <property type="term" value="P:telomere maintenance via telomere lengthening"/>
    <property type="evidence" value="ECO:0007669"/>
    <property type="project" value="UniProtKB-UniRule"/>
</dbReference>
<dbReference type="Pfam" id="PF08914">
    <property type="entry name" value="Myb_Rap1"/>
    <property type="match status" value="1"/>
</dbReference>
<feature type="compositionally biased region" description="Acidic residues" evidence="6">
    <location>
        <begin position="285"/>
        <end position="296"/>
    </location>
</feature>